<dbReference type="PROSITE" id="PS51257">
    <property type="entry name" value="PROKAR_LIPOPROTEIN"/>
    <property type="match status" value="1"/>
</dbReference>
<keyword evidence="1" id="KW-0732">Signal</keyword>
<accession>A0A344TM43</accession>
<organism evidence="2 3">
    <name type="scientific">Runella rosea</name>
    <dbReference type="NCBI Taxonomy" id="2259595"/>
    <lineage>
        <taxon>Bacteria</taxon>
        <taxon>Pseudomonadati</taxon>
        <taxon>Bacteroidota</taxon>
        <taxon>Cytophagia</taxon>
        <taxon>Cytophagales</taxon>
        <taxon>Spirosomataceae</taxon>
        <taxon>Runella</taxon>
    </lineage>
</organism>
<evidence type="ECO:0000256" key="1">
    <source>
        <dbReference type="SAM" id="SignalP"/>
    </source>
</evidence>
<dbReference type="OrthoDB" id="958308at2"/>
<keyword evidence="3" id="KW-1185">Reference proteome</keyword>
<feature type="signal peptide" evidence="1">
    <location>
        <begin position="1"/>
        <end position="24"/>
    </location>
</feature>
<gene>
    <name evidence="2" type="ORF">DR864_19205</name>
</gene>
<name>A0A344TM43_9BACT</name>
<dbReference type="InterPro" id="IPR035439">
    <property type="entry name" value="UPF0145_dom_sf"/>
</dbReference>
<evidence type="ECO:0008006" key="4">
    <source>
        <dbReference type="Google" id="ProtNLM"/>
    </source>
</evidence>
<feature type="chain" id="PRO_5016989637" description="Heavy-metal-binding" evidence="1">
    <location>
        <begin position="25"/>
        <end position="141"/>
    </location>
</feature>
<proteinExistence type="predicted"/>
<dbReference type="Proteomes" id="UP000251993">
    <property type="component" value="Chromosome"/>
</dbReference>
<evidence type="ECO:0000313" key="3">
    <source>
        <dbReference type="Proteomes" id="UP000251993"/>
    </source>
</evidence>
<dbReference type="KEGG" id="run:DR864_19205"/>
<protein>
    <recommendedName>
        <fullName evidence="4">Heavy-metal-binding</fullName>
    </recommendedName>
</protein>
<reference evidence="2 3" key="1">
    <citation type="submission" date="2018-07" db="EMBL/GenBank/DDBJ databases">
        <title>Genome sequencing of Runella.</title>
        <authorList>
            <person name="Baek M.-G."/>
            <person name="Yi H."/>
        </authorList>
    </citation>
    <scope>NUCLEOTIDE SEQUENCE [LARGE SCALE GENOMIC DNA]</scope>
    <source>
        <strain evidence="2 3">HYN0085</strain>
    </source>
</reference>
<dbReference type="AlphaFoldDB" id="A0A344TM43"/>
<dbReference type="EMBL" id="CP030850">
    <property type="protein sequence ID" value="AXE19714.1"/>
    <property type="molecule type" value="Genomic_DNA"/>
</dbReference>
<evidence type="ECO:0000313" key="2">
    <source>
        <dbReference type="EMBL" id="AXE19714.1"/>
    </source>
</evidence>
<dbReference type="SUPFAM" id="SSF117782">
    <property type="entry name" value="YbjQ-like"/>
    <property type="match status" value="1"/>
</dbReference>
<sequence length="141" mass="15828">MNLMKSITSFIFCLFAFTFLLSCARPVTTSDGGLGIPIKLAKAEYPIDVFYENQPTTRLYTPIGPVKVEKEVPLSERQTKEGRMLFRGNDEDQKRALLDQLILQGVGMGAHALVNVKYQYYTAKDYQGFVMTGTAVKYGNQ</sequence>